<dbReference type="InterPro" id="IPR018392">
    <property type="entry name" value="LysM"/>
</dbReference>
<dbReference type="Pfam" id="PF01476">
    <property type="entry name" value="LysM"/>
    <property type="match status" value="1"/>
</dbReference>
<dbReference type="PANTHER" id="PTHR33648:SF15">
    <property type="entry name" value="OS04G0572800 PROTEIN"/>
    <property type="match status" value="1"/>
</dbReference>
<proteinExistence type="predicted"/>
<organism evidence="3 4">
    <name type="scientific">Daucus carota subsp. sativus</name>
    <name type="common">Carrot</name>
    <dbReference type="NCBI Taxonomy" id="79200"/>
    <lineage>
        <taxon>Eukaryota</taxon>
        <taxon>Viridiplantae</taxon>
        <taxon>Streptophyta</taxon>
        <taxon>Embryophyta</taxon>
        <taxon>Tracheophyta</taxon>
        <taxon>Spermatophyta</taxon>
        <taxon>Magnoliopsida</taxon>
        <taxon>eudicotyledons</taxon>
        <taxon>Gunneridae</taxon>
        <taxon>Pentapetalae</taxon>
        <taxon>asterids</taxon>
        <taxon>campanulids</taxon>
        <taxon>Apiales</taxon>
        <taxon>Apiaceae</taxon>
        <taxon>Apioideae</taxon>
        <taxon>Scandiceae</taxon>
        <taxon>Daucinae</taxon>
        <taxon>Daucus</taxon>
        <taxon>Daucus sect. Daucus</taxon>
    </lineage>
</organism>
<evidence type="ECO:0000313" key="3">
    <source>
        <dbReference type="EMBL" id="WOH01392.1"/>
    </source>
</evidence>
<dbReference type="EMBL" id="CP093347">
    <property type="protein sequence ID" value="WOH01392.1"/>
    <property type="molecule type" value="Genomic_DNA"/>
</dbReference>
<gene>
    <name evidence="3" type="ORF">DCAR_0520774</name>
</gene>
<keyword evidence="1" id="KW-0472">Membrane</keyword>
<reference evidence="3" key="2">
    <citation type="submission" date="2022-03" db="EMBL/GenBank/DDBJ databases">
        <title>Draft title - Genomic analysis of global carrot germplasm unveils the trajectory of domestication and the origin of high carotenoid orange carrot.</title>
        <authorList>
            <person name="Iorizzo M."/>
            <person name="Ellison S."/>
            <person name="Senalik D."/>
            <person name="Macko-Podgorni A."/>
            <person name="Grzebelus D."/>
            <person name="Bostan H."/>
            <person name="Rolling W."/>
            <person name="Curaba J."/>
            <person name="Simon P."/>
        </authorList>
    </citation>
    <scope>NUCLEOTIDE SEQUENCE</scope>
    <source>
        <tissue evidence="3">Leaf</tissue>
    </source>
</reference>
<feature type="transmembrane region" description="Helical" evidence="1">
    <location>
        <begin position="16"/>
        <end position="41"/>
    </location>
</feature>
<dbReference type="Gene3D" id="3.10.350.10">
    <property type="entry name" value="LysM domain"/>
    <property type="match status" value="1"/>
</dbReference>
<accession>A0AAF0X6K9</accession>
<dbReference type="PANTHER" id="PTHR33648">
    <property type="entry name" value="EMBRYO SAC 1"/>
    <property type="match status" value="1"/>
</dbReference>
<protein>
    <recommendedName>
        <fullName evidence="2">LysM domain-containing protein</fullName>
    </recommendedName>
</protein>
<evidence type="ECO:0000313" key="4">
    <source>
        <dbReference type="Proteomes" id="UP000077755"/>
    </source>
</evidence>
<dbReference type="AlphaFoldDB" id="A0AAF0X6K9"/>
<feature type="domain" description="LysM" evidence="2">
    <location>
        <begin position="71"/>
        <end position="112"/>
    </location>
</feature>
<dbReference type="InterPro" id="IPR036779">
    <property type="entry name" value="LysM_dom_sf"/>
</dbReference>
<keyword evidence="1" id="KW-1133">Transmembrane helix</keyword>
<keyword evidence="4" id="KW-1185">Reference proteome</keyword>
<evidence type="ECO:0000259" key="2">
    <source>
        <dbReference type="Pfam" id="PF01476"/>
    </source>
</evidence>
<sequence>MAPGSRSNATLVADTMSWYCFIYGFVIFMLFITCFGVELYYSSMISTCSDLESDDTEIYHGQQRWICEEIYLVKEGETLHTISEKCRDPFIVENNPHIHDPDDVFPGLVIKISPLINTSEF</sequence>
<dbReference type="Proteomes" id="UP000077755">
    <property type="component" value="Chromosome 5"/>
</dbReference>
<reference evidence="3" key="1">
    <citation type="journal article" date="2016" name="Nat. Genet.">
        <title>A high-quality carrot genome assembly provides new insights into carotenoid accumulation and asterid genome evolution.</title>
        <authorList>
            <person name="Iorizzo M."/>
            <person name="Ellison S."/>
            <person name="Senalik D."/>
            <person name="Zeng P."/>
            <person name="Satapoomin P."/>
            <person name="Huang J."/>
            <person name="Bowman M."/>
            <person name="Iovene M."/>
            <person name="Sanseverino W."/>
            <person name="Cavagnaro P."/>
            <person name="Yildiz M."/>
            <person name="Macko-Podgorni A."/>
            <person name="Moranska E."/>
            <person name="Grzebelus E."/>
            <person name="Grzebelus D."/>
            <person name="Ashrafi H."/>
            <person name="Zheng Z."/>
            <person name="Cheng S."/>
            <person name="Spooner D."/>
            <person name="Van Deynze A."/>
            <person name="Simon P."/>
        </authorList>
    </citation>
    <scope>NUCLEOTIDE SEQUENCE</scope>
    <source>
        <tissue evidence="3">Leaf</tissue>
    </source>
</reference>
<name>A0AAF0X6K9_DAUCS</name>
<keyword evidence="1" id="KW-0812">Transmembrane</keyword>
<evidence type="ECO:0000256" key="1">
    <source>
        <dbReference type="SAM" id="Phobius"/>
    </source>
</evidence>